<keyword evidence="3" id="KW-1185">Reference proteome</keyword>
<protein>
    <submittedName>
        <fullName evidence="4">Uncharacterized protein</fullName>
    </submittedName>
</protein>
<sequence>MSSGSSHTEAYNDDDVNSENEGSVQSSEDDEELETVIIKQIEETFENEKQLQQLTEEREIIQRNSEEIKKLGISHENFMKTINHIMDSISRIELEKKKTMKIIKKLKTNKTCQDEQKSTNLEENSISLSLPENPTVTKSYEFQVLYPS</sequence>
<dbReference type="AlphaFoldDB" id="A0A914DBF4"/>
<keyword evidence="1" id="KW-0175">Coiled coil</keyword>
<evidence type="ECO:0000313" key="3">
    <source>
        <dbReference type="Proteomes" id="UP000887540"/>
    </source>
</evidence>
<evidence type="ECO:0000313" key="4">
    <source>
        <dbReference type="WBParaSite" id="ACRNAN_scaffold21913.g27487.t1"/>
    </source>
</evidence>
<dbReference type="Proteomes" id="UP000887540">
    <property type="component" value="Unplaced"/>
</dbReference>
<name>A0A914DBF4_9BILA</name>
<accession>A0A914DBF4</accession>
<feature type="region of interest" description="Disordered" evidence="2">
    <location>
        <begin position="1"/>
        <end position="33"/>
    </location>
</feature>
<feature type="coiled-coil region" evidence="1">
    <location>
        <begin position="38"/>
        <end position="109"/>
    </location>
</feature>
<proteinExistence type="predicted"/>
<dbReference type="WBParaSite" id="ACRNAN_scaffold21913.g27487.t1">
    <property type="protein sequence ID" value="ACRNAN_scaffold21913.g27487.t1"/>
    <property type="gene ID" value="ACRNAN_scaffold21913.g27487"/>
</dbReference>
<evidence type="ECO:0000256" key="1">
    <source>
        <dbReference type="SAM" id="Coils"/>
    </source>
</evidence>
<reference evidence="4" key="1">
    <citation type="submission" date="2022-11" db="UniProtKB">
        <authorList>
            <consortium name="WormBaseParasite"/>
        </authorList>
    </citation>
    <scope>IDENTIFICATION</scope>
</reference>
<organism evidence="3 4">
    <name type="scientific">Acrobeloides nanus</name>
    <dbReference type="NCBI Taxonomy" id="290746"/>
    <lineage>
        <taxon>Eukaryota</taxon>
        <taxon>Metazoa</taxon>
        <taxon>Ecdysozoa</taxon>
        <taxon>Nematoda</taxon>
        <taxon>Chromadorea</taxon>
        <taxon>Rhabditida</taxon>
        <taxon>Tylenchina</taxon>
        <taxon>Cephalobomorpha</taxon>
        <taxon>Cephaloboidea</taxon>
        <taxon>Cephalobidae</taxon>
        <taxon>Acrobeloides</taxon>
    </lineage>
</organism>
<evidence type="ECO:0000256" key="2">
    <source>
        <dbReference type="SAM" id="MobiDB-lite"/>
    </source>
</evidence>